<proteinExistence type="predicted"/>
<organism evidence="1 2">
    <name type="scientific">Larinioides sclopetarius</name>
    <dbReference type="NCBI Taxonomy" id="280406"/>
    <lineage>
        <taxon>Eukaryota</taxon>
        <taxon>Metazoa</taxon>
        <taxon>Ecdysozoa</taxon>
        <taxon>Arthropoda</taxon>
        <taxon>Chelicerata</taxon>
        <taxon>Arachnida</taxon>
        <taxon>Araneae</taxon>
        <taxon>Araneomorphae</taxon>
        <taxon>Entelegynae</taxon>
        <taxon>Araneoidea</taxon>
        <taxon>Araneidae</taxon>
        <taxon>Larinioides</taxon>
    </lineage>
</organism>
<gene>
    <name evidence="1" type="ORF">LARSCL_LOCUS12001</name>
</gene>
<evidence type="ECO:0000313" key="2">
    <source>
        <dbReference type="Proteomes" id="UP001497382"/>
    </source>
</evidence>
<protein>
    <submittedName>
        <fullName evidence="1">Uncharacterized protein</fullName>
    </submittedName>
</protein>
<reference evidence="1 2" key="1">
    <citation type="submission" date="2024-04" db="EMBL/GenBank/DDBJ databases">
        <authorList>
            <person name="Rising A."/>
            <person name="Reimegard J."/>
            <person name="Sonavane S."/>
            <person name="Akerstrom W."/>
            <person name="Nylinder S."/>
            <person name="Hedman E."/>
            <person name="Kallberg Y."/>
        </authorList>
    </citation>
    <scope>NUCLEOTIDE SEQUENCE [LARGE SCALE GENOMIC DNA]</scope>
</reference>
<name>A0AAV2AE37_9ARAC</name>
<feature type="non-terminal residue" evidence="1">
    <location>
        <position position="107"/>
    </location>
</feature>
<comment type="caution">
    <text evidence="1">The sequence shown here is derived from an EMBL/GenBank/DDBJ whole genome shotgun (WGS) entry which is preliminary data.</text>
</comment>
<sequence>MQRIYIRTPMKKEGQGYILPAELSQPEEARKSSFEDFLTGLQHLTNSFRAILKKRLFKETFGNLFPIFSGSLGRKERGGMTVSCRFTVRSDLKSSFLLRCFQDFRIH</sequence>
<dbReference type="Proteomes" id="UP001497382">
    <property type="component" value="Unassembled WGS sequence"/>
</dbReference>
<keyword evidence="2" id="KW-1185">Reference proteome</keyword>
<accession>A0AAV2AE37</accession>
<dbReference type="EMBL" id="CAXIEN010000154">
    <property type="protein sequence ID" value="CAL1282256.1"/>
    <property type="molecule type" value="Genomic_DNA"/>
</dbReference>
<evidence type="ECO:0000313" key="1">
    <source>
        <dbReference type="EMBL" id="CAL1282256.1"/>
    </source>
</evidence>
<dbReference type="AlphaFoldDB" id="A0AAV2AE37"/>